<accession>A3LN45</accession>
<sequence>MLLEEYLTLMDMSITVCVLEDQQPFDVTKKKSPESEDQPKAARCKEERRGSRSDPNVEIDNIVDSVNYTTKFKEHEQLKFAVQYFYPAIGVKNTRSLPEVEQTNLIEQQSVYVCTQTGMYAPHRGGFVPPTIYALSNSSTPGLRRVKTSLYGSSTVS</sequence>
<dbReference type="HOGENOM" id="CLU_1678591_0_0_1"/>
<dbReference type="Proteomes" id="UP000002258">
    <property type="component" value="Chromosome 2"/>
</dbReference>
<dbReference type="GeneID" id="4837065"/>
<dbReference type="EMBL" id="CP000496">
    <property type="protein sequence ID" value="ABN64797.2"/>
    <property type="molecule type" value="Genomic_DNA"/>
</dbReference>
<dbReference type="AlphaFoldDB" id="A3LN45"/>
<name>A3LN45_PICST</name>
<evidence type="ECO:0000313" key="2">
    <source>
        <dbReference type="EMBL" id="ABN64797.2"/>
    </source>
</evidence>
<dbReference type="InParanoid" id="A3LN45"/>
<protein>
    <submittedName>
        <fullName evidence="2">Uncharacterized protein</fullName>
    </submittedName>
</protein>
<keyword evidence="3" id="KW-1185">Reference proteome</keyword>
<organism evidence="2 3">
    <name type="scientific">Scheffersomyces stipitis (strain ATCC 58785 / CBS 6054 / NBRC 10063 / NRRL Y-11545)</name>
    <name type="common">Yeast</name>
    <name type="synonym">Pichia stipitis</name>
    <dbReference type="NCBI Taxonomy" id="322104"/>
    <lineage>
        <taxon>Eukaryota</taxon>
        <taxon>Fungi</taxon>
        <taxon>Dikarya</taxon>
        <taxon>Ascomycota</taxon>
        <taxon>Saccharomycotina</taxon>
        <taxon>Pichiomycetes</taxon>
        <taxon>Debaryomycetaceae</taxon>
        <taxon>Scheffersomyces</taxon>
    </lineage>
</organism>
<feature type="compositionally biased region" description="Basic and acidic residues" evidence="1">
    <location>
        <begin position="27"/>
        <end position="52"/>
    </location>
</feature>
<gene>
    <name evidence="2" type="ORF">PICST_29459</name>
</gene>
<feature type="region of interest" description="Disordered" evidence="1">
    <location>
        <begin position="26"/>
        <end position="56"/>
    </location>
</feature>
<dbReference type="RefSeq" id="XP_001382826.2">
    <property type="nucleotide sequence ID" value="XM_001382789.1"/>
</dbReference>
<evidence type="ECO:0000256" key="1">
    <source>
        <dbReference type="SAM" id="MobiDB-lite"/>
    </source>
</evidence>
<proteinExistence type="predicted"/>
<reference evidence="2 3" key="1">
    <citation type="journal article" date="2007" name="Nat. Biotechnol.">
        <title>Genome sequence of the lignocellulose-bioconverting and xylose-fermenting yeast Pichia stipitis.</title>
        <authorList>
            <person name="Jeffries T.W."/>
            <person name="Grigoriev I.V."/>
            <person name="Grimwood J."/>
            <person name="Laplaza J.M."/>
            <person name="Aerts A."/>
            <person name="Salamov A."/>
            <person name="Schmutz J."/>
            <person name="Lindquist E."/>
            <person name="Dehal P."/>
            <person name="Shapiro H."/>
            <person name="Jin Y.S."/>
            <person name="Passoth V."/>
            <person name="Richardson P.M."/>
        </authorList>
    </citation>
    <scope>NUCLEOTIDE SEQUENCE [LARGE SCALE GENOMIC DNA]</scope>
    <source>
        <strain evidence="3">ATCC 58785 / CBS 6054 / NBRC 10063 / NRRL Y-11545</strain>
    </source>
</reference>
<evidence type="ECO:0000313" key="3">
    <source>
        <dbReference type="Proteomes" id="UP000002258"/>
    </source>
</evidence>
<dbReference type="KEGG" id="pic:PICST_29459"/>